<dbReference type="Gene3D" id="3.30.420.10">
    <property type="entry name" value="Ribonuclease H-like superfamily/Ribonuclease H"/>
    <property type="match status" value="1"/>
</dbReference>
<reference evidence="7" key="1">
    <citation type="journal article" date="2019" name="Int. J. Syst. Evol. Microbiol.">
        <title>The Global Catalogue of Microorganisms (GCM) 10K type strain sequencing project: providing services to taxonomists for standard genome sequencing and annotation.</title>
        <authorList>
            <consortium name="The Broad Institute Genomics Platform"/>
            <consortium name="The Broad Institute Genome Sequencing Center for Infectious Disease"/>
            <person name="Wu L."/>
            <person name="Ma J."/>
        </authorList>
    </citation>
    <scope>NUCLEOTIDE SEQUENCE [LARGE SCALE GENOMIC DNA]</scope>
    <source>
        <strain evidence="7">JCM 15313</strain>
    </source>
</reference>
<keyword evidence="2" id="KW-0378">Hydrolase</keyword>
<dbReference type="NCBIfam" id="TIGR00573">
    <property type="entry name" value="dnaq"/>
    <property type="match status" value="1"/>
</dbReference>
<dbReference type="InterPro" id="IPR012337">
    <property type="entry name" value="RNaseH-like_sf"/>
</dbReference>
<dbReference type="SMART" id="SM00479">
    <property type="entry name" value="EXOIII"/>
    <property type="match status" value="1"/>
</dbReference>
<evidence type="ECO:0000256" key="2">
    <source>
        <dbReference type="ARBA" id="ARBA00022801"/>
    </source>
</evidence>
<evidence type="ECO:0000313" key="6">
    <source>
        <dbReference type="EMBL" id="GAA2011240.1"/>
    </source>
</evidence>
<dbReference type="Proteomes" id="UP001501585">
    <property type="component" value="Unassembled WGS sequence"/>
</dbReference>
<evidence type="ECO:0000256" key="3">
    <source>
        <dbReference type="ARBA" id="ARBA00022839"/>
    </source>
</evidence>
<keyword evidence="7" id="KW-1185">Reference proteome</keyword>
<evidence type="ECO:0000313" key="7">
    <source>
        <dbReference type="Proteomes" id="UP001501585"/>
    </source>
</evidence>
<dbReference type="PANTHER" id="PTHR30231">
    <property type="entry name" value="DNA POLYMERASE III SUBUNIT EPSILON"/>
    <property type="match status" value="1"/>
</dbReference>
<dbReference type="InterPro" id="IPR006054">
    <property type="entry name" value="DnaQ"/>
</dbReference>
<organism evidence="6 7">
    <name type="scientific">Nocardiopsis rhodophaea</name>
    <dbReference type="NCBI Taxonomy" id="280238"/>
    <lineage>
        <taxon>Bacteria</taxon>
        <taxon>Bacillati</taxon>
        <taxon>Actinomycetota</taxon>
        <taxon>Actinomycetes</taxon>
        <taxon>Streptosporangiales</taxon>
        <taxon>Nocardiopsidaceae</taxon>
        <taxon>Nocardiopsis</taxon>
    </lineage>
</organism>
<feature type="region of interest" description="Disordered" evidence="4">
    <location>
        <begin position="261"/>
        <end position="294"/>
    </location>
</feature>
<evidence type="ECO:0000256" key="4">
    <source>
        <dbReference type="SAM" id="MobiDB-lite"/>
    </source>
</evidence>
<dbReference type="PANTHER" id="PTHR30231:SF4">
    <property type="entry name" value="PROTEIN NEN2"/>
    <property type="match status" value="1"/>
</dbReference>
<evidence type="ECO:0000259" key="5">
    <source>
        <dbReference type="SMART" id="SM00479"/>
    </source>
</evidence>
<dbReference type="EMBL" id="BAAAPC010000022">
    <property type="protein sequence ID" value="GAA2011240.1"/>
    <property type="molecule type" value="Genomic_DNA"/>
</dbReference>
<dbReference type="InterPro" id="IPR036397">
    <property type="entry name" value="RNaseH_sf"/>
</dbReference>
<dbReference type="CDD" id="cd06127">
    <property type="entry name" value="DEDDh"/>
    <property type="match status" value="1"/>
</dbReference>
<accession>A0ABP5F0M2</accession>
<dbReference type="SUPFAM" id="SSF53098">
    <property type="entry name" value="Ribonuclease H-like"/>
    <property type="match status" value="1"/>
</dbReference>
<proteinExistence type="predicted"/>
<gene>
    <name evidence="6" type="ORF">GCM10009799_44400</name>
</gene>
<dbReference type="Pfam" id="PF00929">
    <property type="entry name" value="RNase_T"/>
    <property type="match status" value="1"/>
</dbReference>
<keyword evidence="3" id="KW-0269">Exonuclease</keyword>
<dbReference type="InterPro" id="IPR013520">
    <property type="entry name" value="Ribonucl_H"/>
</dbReference>
<dbReference type="RefSeq" id="WP_344164949.1">
    <property type="nucleotide sequence ID" value="NZ_BAAAPC010000022.1"/>
</dbReference>
<keyword evidence="1" id="KW-0540">Nuclease</keyword>
<feature type="domain" description="Exonuclease" evidence="5">
    <location>
        <begin position="20"/>
        <end position="187"/>
    </location>
</feature>
<comment type="caution">
    <text evidence="6">The sequence shown here is derived from an EMBL/GenBank/DDBJ whole genome shotgun (WGS) entry which is preliminary data.</text>
</comment>
<protein>
    <recommendedName>
        <fullName evidence="5">Exonuclease domain-containing protein</fullName>
    </recommendedName>
</protein>
<evidence type="ECO:0000256" key="1">
    <source>
        <dbReference type="ARBA" id="ARBA00022722"/>
    </source>
</evidence>
<name>A0ABP5F0M2_9ACTN</name>
<sequence>MMFNVGYFTRRVAMDPKKLNFAVIDIETTGLDPERDHIVEFAVINMRGTGEVAGSASTLVQPPGIVPEDATAVHGLTTDSLRCAPTFSDVADDICALLSGSVVVAHNMAFDGAFLASEFTRSGLEGFSFPAACTQVTAYGHLIATRRKLSSLYRLATGRGTRSTHQAEVDAAKTATVLSRFIGHTPNKLFYKGAKPQDLPIEAPFHPSAFTPRKQPAVDRFLSYVPPTPFSELPPWHANWAPREVPAEATWEWGEIRSTRGMTTVSPPTKESLRKDWNGRESGGAGRLGDLPPESTDAMIDALMTRIRGWRTFHPERRSELKRILLENAKRAGGDLNHGFKVADSEAQKTYLCERDVKHHRIGSTCTTSGWSDETLIAYLEGRLRPDNPRREEIEVALEAARSRKRSL</sequence>